<comment type="caution">
    <text evidence="1">The sequence shown here is derived from an EMBL/GenBank/DDBJ whole genome shotgun (WGS) entry which is preliminary data.</text>
</comment>
<dbReference type="Proteomes" id="UP000276133">
    <property type="component" value="Unassembled WGS sequence"/>
</dbReference>
<reference evidence="1 2" key="1">
    <citation type="journal article" date="2018" name="Sci. Rep.">
        <title>Genomic signatures of local adaptation to the degree of environmental predictability in rotifers.</title>
        <authorList>
            <person name="Franch-Gras L."/>
            <person name="Hahn C."/>
            <person name="Garcia-Roger E.M."/>
            <person name="Carmona M.J."/>
            <person name="Serra M."/>
            <person name="Gomez A."/>
        </authorList>
    </citation>
    <scope>NUCLEOTIDE SEQUENCE [LARGE SCALE GENOMIC DNA]</scope>
    <source>
        <strain evidence="1">HYR1</strain>
    </source>
</reference>
<gene>
    <name evidence="1" type="ORF">BpHYR1_029590</name>
</gene>
<protein>
    <submittedName>
        <fullName evidence="1">Uncharacterized protein</fullName>
    </submittedName>
</protein>
<dbReference type="AlphaFoldDB" id="A0A3M7SK79"/>
<keyword evidence="2" id="KW-1185">Reference proteome</keyword>
<accession>A0A3M7SK79</accession>
<sequence>MIFAVSSLVSKGSDIQSSIFSRIPHFFSFGINKCESTSFGVFKKMFTYISEERNFNEKNKEEITSPKTTI</sequence>
<dbReference type="EMBL" id="REGN01001215">
    <property type="protein sequence ID" value="RNA36191.1"/>
    <property type="molecule type" value="Genomic_DNA"/>
</dbReference>
<evidence type="ECO:0000313" key="2">
    <source>
        <dbReference type="Proteomes" id="UP000276133"/>
    </source>
</evidence>
<organism evidence="1 2">
    <name type="scientific">Brachionus plicatilis</name>
    <name type="common">Marine rotifer</name>
    <name type="synonym">Brachionus muelleri</name>
    <dbReference type="NCBI Taxonomy" id="10195"/>
    <lineage>
        <taxon>Eukaryota</taxon>
        <taxon>Metazoa</taxon>
        <taxon>Spiralia</taxon>
        <taxon>Gnathifera</taxon>
        <taxon>Rotifera</taxon>
        <taxon>Eurotatoria</taxon>
        <taxon>Monogononta</taxon>
        <taxon>Pseudotrocha</taxon>
        <taxon>Ploima</taxon>
        <taxon>Brachionidae</taxon>
        <taxon>Brachionus</taxon>
    </lineage>
</organism>
<proteinExistence type="predicted"/>
<evidence type="ECO:0000313" key="1">
    <source>
        <dbReference type="EMBL" id="RNA36191.1"/>
    </source>
</evidence>
<name>A0A3M7SK79_BRAPC</name>